<reference evidence="2" key="1">
    <citation type="submission" date="2022-07" db="EMBL/GenBank/DDBJ databases">
        <title>Phylogenomic reconstructions and comparative analyses of Kickxellomycotina fungi.</title>
        <authorList>
            <person name="Reynolds N.K."/>
            <person name="Stajich J.E."/>
            <person name="Barry K."/>
            <person name="Grigoriev I.V."/>
            <person name="Crous P."/>
            <person name="Smith M.E."/>
        </authorList>
    </citation>
    <scope>NUCLEOTIDE SEQUENCE</scope>
    <source>
        <strain evidence="2">RSA 567</strain>
    </source>
</reference>
<dbReference type="AlphaFoldDB" id="A0A9W8B172"/>
<dbReference type="Proteomes" id="UP001151582">
    <property type="component" value="Unassembled WGS sequence"/>
</dbReference>
<evidence type="ECO:0000313" key="3">
    <source>
        <dbReference type="Proteomes" id="UP001151582"/>
    </source>
</evidence>
<protein>
    <submittedName>
        <fullName evidence="2">Uncharacterized protein</fullName>
    </submittedName>
</protein>
<accession>A0A9W8B172</accession>
<gene>
    <name evidence="2" type="ORF">H4R34_004068</name>
</gene>
<keyword evidence="1" id="KW-0732">Signal</keyword>
<organism evidence="2 3">
    <name type="scientific">Dimargaris verticillata</name>
    <dbReference type="NCBI Taxonomy" id="2761393"/>
    <lineage>
        <taxon>Eukaryota</taxon>
        <taxon>Fungi</taxon>
        <taxon>Fungi incertae sedis</taxon>
        <taxon>Zoopagomycota</taxon>
        <taxon>Kickxellomycotina</taxon>
        <taxon>Dimargaritomycetes</taxon>
        <taxon>Dimargaritales</taxon>
        <taxon>Dimargaritaceae</taxon>
        <taxon>Dimargaris</taxon>
    </lineage>
</organism>
<evidence type="ECO:0000313" key="2">
    <source>
        <dbReference type="EMBL" id="KAJ1976208.1"/>
    </source>
</evidence>
<sequence length="102" mass="11088">MKATHVLAGCFGFVAIAVVRALPGVPTIPQGAIVPQEMACFYDPQYTIAQDKTALVRDCLNTSLEVYNQCIATCNTTPLAQMTKAILASQTNCFFDCIKIRK</sequence>
<keyword evidence="3" id="KW-1185">Reference proteome</keyword>
<dbReference type="EMBL" id="JANBQB010000454">
    <property type="protein sequence ID" value="KAJ1976208.1"/>
    <property type="molecule type" value="Genomic_DNA"/>
</dbReference>
<comment type="caution">
    <text evidence="2">The sequence shown here is derived from an EMBL/GenBank/DDBJ whole genome shotgun (WGS) entry which is preliminary data.</text>
</comment>
<evidence type="ECO:0000256" key="1">
    <source>
        <dbReference type="SAM" id="SignalP"/>
    </source>
</evidence>
<name>A0A9W8B172_9FUNG</name>
<feature type="chain" id="PRO_5040939693" evidence="1">
    <location>
        <begin position="22"/>
        <end position="102"/>
    </location>
</feature>
<proteinExistence type="predicted"/>
<feature type="signal peptide" evidence="1">
    <location>
        <begin position="1"/>
        <end position="21"/>
    </location>
</feature>